<name>A0A439D392_9PEZI</name>
<protein>
    <submittedName>
        <fullName evidence="2">Uncharacterized protein</fullName>
    </submittedName>
</protein>
<feature type="compositionally biased region" description="Acidic residues" evidence="1">
    <location>
        <begin position="141"/>
        <end position="165"/>
    </location>
</feature>
<accession>A0A439D392</accession>
<reference evidence="2 3" key="1">
    <citation type="submission" date="2018-12" db="EMBL/GenBank/DDBJ databases">
        <title>Draft genome sequence of Xylaria grammica IHI A82.</title>
        <authorList>
            <person name="Buettner E."/>
            <person name="Kellner H."/>
        </authorList>
    </citation>
    <scope>NUCLEOTIDE SEQUENCE [LARGE SCALE GENOMIC DNA]</scope>
    <source>
        <strain evidence="2 3">IHI A82</strain>
    </source>
</reference>
<dbReference type="EMBL" id="RYZI01000179">
    <property type="protein sequence ID" value="RWA08899.1"/>
    <property type="molecule type" value="Genomic_DNA"/>
</dbReference>
<keyword evidence="3" id="KW-1185">Reference proteome</keyword>
<evidence type="ECO:0000256" key="1">
    <source>
        <dbReference type="SAM" id="MobiDB-lite"/>
    </source>
</evidence>
<feature type="compositionally biased region" description="Polar residues" evidence="1">
    <location>
        <begin position="188"/>
        <end position="197"/>
    </location>
</feature>
<feature type="compositionally biased region" description="Low complexity" evidence="1">
    <location>
        <begin position="211"/>
        <end position="221"/>
    </location>
</feature>
<gene>
    <name evidence="2" type="ORF">EKO27_g6210</name>
</gene>
<evidence type="ECO:0000313" key="3">
    <source>
        <dbReference type="Proteomes" id="UP000286045"/>
    </source>
</evidence>
<feature type="compositionally biased region" description="Basic residues" evidence="1">
    <location>
        <begin position="371"/>
        <end position="380"/>
    </location>
</feature>
<feature type="region of interest" description="Disordered" evidence="1">
    <location>
        <begin position="369"/>
        <end position="394"/>
    </location>
</feature>
<evidence type="ECO:0000313" key="2">
    <source>
        <dbReference type="EMBL" id="RWA08899.1"/>
    </source>
</evidence>
<proteinExistence type="predicted"/>
<dbReference type="Proteomes" id="UP000286045">
    <property type="component" value="Unassembled WGS sequence"/>
</dbReference>
<sequence length="394" mass="44595">MAEIRRYIELVDVDELKGFSVQLIKRPFDIEEYEESEDCRGEDGDDDDMSSQRPESPQPPIEEGPQSEAELMNLCDQDIMRRFGFKTIQELQKYLDENVSTYSPPDSAAPIDAPATQDAQQNEADAAEYDENGFFVGGYDRDEDEDMEDYDGDTDMRDDGEDSDDDKITRENGQEGDGTVKAFDETTPLESNSSPVSCASEVGVAIENGTGSRSSTPSESGSSRDSDTSCSELFSLDPTPYHSDSSSSTGGARQNRRLSEELRRLLVRVGGNPNTTRSEQGVSPLSQHEMDVVEGKWNAMVAELKRREDRGTLVRHDESWEETDLLDDWDAKHCQFYWQTEGLFLCRLTEVVYKEIFKQARTAFWAERRSVRPKSKRRSRDGKQPGTPLRREFT</sequence>
<feature type="region of interest" description="Disordered" evidence="1">
    <location>
        <begin position="99"/>
        <end position="257"/>
    </location>
</feature>
<organism evidence="2 3">
    <name type="scientific">Xylaria grammica</name>
    <dbReference type="NCBI Taxonomy" id="363999"/>
    <lineage>
        <taxon>Eukaryota</taxon>
        <taxon>Fungi</taxon>
        <taxon>Dikarya</taxon>
        <taxon>Ascomycota</taxon>
        <taxon>Pezizomycotina</taxon>
        <taxon>Sordariomycetes</taxon>
        <taxon>Xylariomycetidae</taxon>
        <taxon>Xylariales</taxon>
        <taxon>Xylariaceae</taxon>
        <taxon>Xylaria</taxon>
    </lineage>
</organism>
<feature type="compositionally biased region" description="Low complexity" evidence="1">
    <location>
        <begin position="103"/>
        <end position="124"/>
    </location>
</feature>
<dbReference type="AlphaFoldDB" id="A0A439D392"/>
<feature type="region of interest" description="Disordered" evidence="1">
    <location>
        <begin position="30"/>
        <end position="67"/>
    </location>
</feature>
<feature type="compositionally biased region" description="Polar residues" evidence="1">
    <location>
        <begin position="242"/>
        <end position="252"/>
    </location>
</feature>
<comment type="caution">
    <text evidence="2">The sequence shown here is derived from an EMBL/GenBank/DDBJ whole genome shotgun (WGS) entry which is preliminary data.</text>
</comment>